<keyword evidence="11 17" id="KW-0520">NAD</keyword>
<feature type="region of interest" description="Disordered" evidence="18">
    <location>
        <begin position="21"/>
        <end position="78"/>
    </location>
</feature>
<dbReference type="InterPro" id="IPR000571">
    <property type="entry name" value="Znf_CCCH"/>
</dbReference>
<proteinExistence type="inferred from homology"/>
<keyword evidence="21" id="KW-1185">Reference proteome</keyword>
<evidence type="ECO:0000256" key="14">
    <source>
        <dbReference type="ARBA" id="ARBA00049447"/>
    </source>
</evidence>
<dbReference type="GO" id="GO:0050660">
    <property type="term" value="F:flavin adenine dinucleotide binding"/>
    <property type="evidence" value="ECO:0007669"/>
    <property type="project" value="UniProtKB-UniRule"/>
</dbReference>
<dbReference type="Gene3D" id="3.20.20.70">
    <property type="entry name" value="Aldolase class I"/>
    <property type="match status" value="1"/>
</dbReference>
<gene>
    <name evidence="20" type="ORF">NLI96_g280</name>
</gene>
<evidence type="ECO:0000313" key="21">
    <source>
        <dbReference type="Proteomes" id="UP001212997"/>
    </source>
</evidence>
<evidence type="ECO:0000256" key="12">
    <source>
        <dbReference type="ARBA" id="ARBA00048266"/>
    </source>
</evidence>
<comment type="function">
    <text evidence="17">Catalyzes the synthesis of dihydrouridine, a modified base found in the D-loop of most tRNAs. Specifically modifies U47 in cytoplasmic tRNAs.</text>
</comment>
<evidence type="ECO:0000256" key="8">
    <source>
        <dbReference type="ARBA" id="ARBA00022771"/>
    </source>
</evidence>
<feature type="domain" description="C3H1-type" evidence="19">
    <location>
        <begin position="152"/>
        <end position="182"/>
    </location>
</feature>
<dbReference type="PROSITE" id="PS50103">
    <property type="entry name" value="ZF_C3H1"/>
    <property type="match status" value="2"/>
</dbReference>
<evidence type="ECO:0000256" key="1">
    <source>
        <dbReference type="ARBA" id="ARBA00001917"/>
    </source>
</evidence>
<comment type="caution">
    <text evidence="20">The sequence shown here is derived from an EMBL/GenBank/DDBJ whole genome shotgun (WGS) entry which is preliminary data.</text>
</comment>
<feature type="zinc finger region" description="C3H1-type" evidence="16">
    <location>
        <begin position="84"/>
        <end position="112"/>
    </location>
</feature>
<keyword evidence="7 17" id="KW-0819">tRNA processing</keyword>
<keyword evidence="8 16" id="KW-0863">Zinc-finger</keyword>
<keyword evidence="5 17" id="KW-0288">FMN</keyword>
<evidence type="ECO:0000256" key="18">
    <source>
        <dbReference type="SAM" id="MobiDB-lite"/>
    </source>
</evidence>
<evidence type="ECO:0000256" key="2">
    <source>
        <dbReference type="ARBA" id="ARBA00012376"/>
    </source>
</evidence>
<evidence type="ECO:0000256" key="6">
    <source>
        <dbReference type="ARBA" id="ARBA00022664"/>
    </source>
</evidence>
<keyword evidence="6" id="KW-0507">mRNA processing</keyword>
<keyword evidence="4 17" id="KW-0285">Flavoprotein</keyword>
<evidence type="ECO:0000313" key="20">
    <source>
        <dbReference type="EMBL" id="KAJ3492011.1"/>
    </source>
</evidence>
<evidence type="ECO:0000256" key="15">
    <source>
        <dbReference type="ARBA" id="ARBA00049513"/>
    </source>
</evidence>
<evidence type="ECO:0000256" key="13">
    <source>
        <dbReference type="ARBA" id="ARBA00048342"/>
    </source>
</evidence>
<sequence length="692" mass="76044">MSSSLPPGTAPIKPEFLISVRISEVPDDDAAEGSTGHIQGRQSNGGGQSGQPESFSGPQRNRLSKEEKKAKRGANKGRRFQKVRDEVELCWKIAAGNECEFGSECRNTHDIGAYLAAKPKDIHFPSLRDLSTTPPFVHIPDVQVVDAGCPSLDTSTTCPVYNVKGECNHGFKCRFLGNHVRKDDDGRWQVTNDESKRALSAVSEHEVNFIGPTGLKQVRSKKYPHPITDAYLKEVAISLAEESRGKDGQKVVIDVANSEQAQGQAPSSQATAHIQASPKPDSNGTVGHENPDVPLRPQEKKRLHWNGKTYLAPLTTVGNLVCSTPLTANLYITCGEMGLATSFLGGSKEEWSLVRRHPSERIFGVQLAGNKPSVLVPAAEIIAKECAGGLDFVDLNCGCPIDLVYKTGSGSALLDTAGKLGRILVGMNKALGEVPLTVKLRTGVKEGKNTAHKLMPRLGSEWGASMVTVCSSAFVTPWAFGNLIDEILKIHGRTRQQRYTKLADWDYIKQCVEAVRAQEAEEDLSPIPIFGGGDVFSSEEYWEKMDKSGVDGIMIARGALIKPWIFTEVKERREWDISSRERLDLVRKYAEYGLNHFGSDTIGVNTTRRYLCEALSFQYRYVPIGLLEHLPPRINDRAPAFRGRDELETLLASGNCQDWVRISEMFLGPAPEGWTFTPKHKSNAYGTEESQG</sequence>
<comment type="similarity">
    <text evidence="17">Belongs to the dus family. Dus3 subfamily.</text>
</comment>
<name>A0AAD5YJH7_9APHY</name>
<dbReference type="Pfam" id="PF01207">
    <property type="entry name" value="Dus"/>
    <property type="match status" value="2"/>
</dbReference>
<accession>A0AAD5YJH7</accession>
<dbReference type="InterPro" id="IPR013785">
    <property type="entry name" value="Aldolase_TIM"/>
</dbReference>
<feature type="region of interest" description="Disordered" evidence="18">
    <location>
        <begin position="258"/>
        <end position="300"/>
    </location>
</feature>
<dbReference type="PANTHER" id="PTHR45846">
    <property type="entry name" value="TRNA-DIHYDROURIDINE(47) SYNTHASE [NAD(P)(+)]-LIKE"/>
    <property type="match status" value="1"/>
</dbReference>
<comment type="catalytic activity">
    <reaction evidence="13">
        <text>a 5,6-dihydrouridine in mRNA + NAD(+) = a uridine in mRNA + NADH + H(+)</text>
        <dbReference type="Rhea" id="RHEA:69851"/>
        <dbReference type="Rhea" id="RHEA-COMP:14658"/>
        <dbReference type="Rhea" id="RHEA-COMP:17789"/>
        <dbReference type="ChEBI" id="CHEBI:15378"/>
        <dbReference type="ChEBI" id="CHEBI:57540"/>
        <dbReference type="ChEBI" id="CHEBI:57945"/>
        <dbReference type="ChEBI" id="CHEBI:65315"/>
        <dbReference type="ChEBI" id="CHEBI:74443"/>
    </reaction>
    <physiologicalReaction direction="right-to-left" evidence="13">
        <dbReference type="Rhea" id="RHEA:69853"/>
    </physiologicalReaction>
</comment>
<organism evidence="20 21">
    <name type="scientific">Meripilus lineatus</name>
    <dbReference type="NCBI Taxonomy" id="2056292"/>
    <lineage>
        <taxon>Eukaryota</taxon>
        <taxon>Fungi</taxon>
        <taxon>Dikarya</taxon>
        <taxon>Basidiomycota</taxon>
        <taxon>Agaricomycotina</taxon>
        <taxon>Agaricomycetes</taxon>
        <taxon>Polyporales</taxon>
        <taxon>Meripilaceae</taxon>
        <taxon>Meripilus</taxon>
    </lineage>
</organism>
<dbReference type="InterPro" id="IPR035587">
    <property type="entry name" value="DUS-like_FMN-bd"/>
</dbReference>
<dbReference type="EC" id="1.3.1.89" evidence="2 17"/>
<dbReference type="CDD" id="cd02801">
    <property type="entry name" value="DUS_like_FMN"/>
    <property type="match status" value="1"/>
</dbReference>
<dbReference type="Gene3D" id="4.10.1000.10">
    <property type="entry name" value="Zinc finger, CCCH-type"/>
    <property type="match status" value="1"/>
</dbReference>
<dbReference type="GO" id="GO:0008270">
    <property type="term" value="F:zinc ion binding"/>
    <property type="evidence" value="ECO:0007669"/>
    <property type="project" value="UniProtKB-KW"/>
</dbReference>
<dbReference type="GO" id="GO:0006397">
    <property type="term" value="P:mRNA processing"/>
    <property type="evidence" value="ECO:0007669"/>
    <property type="project" value="UniProtKB-KW"/>
</dbReference>
<comment type="cofactor">
    <cofactor evidence="1 17">
        <name>FMN</name>
        <dbReference type="ChEBI" id="CHEBI:58210"/>
    </cofactor>
</comment>
<evidence type="ECO:0000256" key="16">
    <source>
        <dbReference type="PROSITE-ProRule" id="PRU00723"/>
    </source>
</evidence>
<keyword evidence="9 17" id="KW-0521">NADP</keyword>
<feature type="domain" description="C3H1-type" evidence="19">
    <location>
        <begin position="84"/>
        <end position="112"/>
    </location>
</feature>
<keyword evidence="10 17" id="KW-0560">Oxidoreductase</keyword>
<dbReference type="GO" id="GO:0102265">
    <property type="term" value="F:tRNA-dihydrouridine47 synthase activity"/>
    <property type="evidence" value="ECO:0007669"/>
    <property type="project" value="UniProtKB-EC"/>
</dbReference>
<evidence type="ECO:0000256" key="3">
    <source>
        <dbReference type="ARBA" id="ARBA00022143"/>
    </source>
</evidence>
<comment type="catalytic activity">
    <reaction evidence="14">
        <text>a 5,6-dihydrouridine in mRNA + NADP(+) = a uridine in mRNA + NADPH + H(+)</text>
        <dbReference type="Rhea" id="RHEA:69855"/>
        <dbReference type="Rhea" id="RHEA-COMP:14658"/>
        <dbReference type="Rhea" id="RHEA-COMP:17789"/>
        <dbReference type="ChEBI" id="CHEBI:15378"/>
        <dbReference type="ChEBI" id="CHEBI:57783"/>
        <dbReference type="ChEBI" id="CHEBI:58349"/>
        <dbReference type="ChEBI" id="CHEBI:65315"/>
        <dbReference type="ChEBI" id="CHEBI:74443"/>
    </reaction>
    <physiologicalReaction direction="right-to-left" evidence="14">
        <dbReference type="Rhea" id="RHEA:69857"/>
    </physiologicalReaction>
</comment>
<keyword evidence="16 17" id="KW-0862">Zinc</keyword>
<evidence type="ECO:0000256" key="5">
    <source>
        <dbReference type="ARBA" id="ARBA00022643"/>
    </source>
</evidence>
<dbReference type="InterPro" id="IPR018517">
    <property type="entry name" value="tRNA_hU_synthase_CS"/>
</dbReference>
<comment type="catalytic activity">
    <reaction evidence="15">
        <text>5,6-dihydrouridine(47) in tRNA + NADP(+) = uridine(47) in tRNA + NADPH + H(+)</text>
        <dbReference type="Rhea" id="RHEA:53360"/>
        <dbReference type="Rhea" id="RHEA-COMP:13539"/>
        <dbReference type="Rhea" id="RHEA-COMP:13540"/>
        <dbReference type="ChEBI" id="CHEBI:15378"/>
        <dbReference type="ChEBI" id="CHEBI:57783"/>
        <dbReference type="ChEBI" id="CHEBI:58349"/>
        <dbReference type="ChEBI" id="CHEBI:65315"/>
        <dbReference type="ChEBI" id="CHEBI:74443"/>
        <dbReference type="EC" id="1.3.1.89"/>
    </reaction>
    <physiologicalReaction direction="right-to-left" evidence="15">
        <dbReference type="Rhea" id="RHEA:53362"/>
    </physiologicalReaction>
</comment>
<dbReference type="AlphaFoldDB" id="A0AAD5YJH7"/>
<evidence type="ECO:0000256" key="17">
    <source>
        <dbReference type="RuleBase" id="RU291113"/>
    </source>
</evidence>
<dbReference type="SUPFAM" id="SSF51395">
    <property type="entry name" value="FMN-linked oxidoreductases"/>
    <property type="match status" value="1"/>
</dbReference>
<dbReference type="EMBL" id="JANAWD010000004">
    <property type="protein sequence ID" value="KAJ3492011.1"/>
    <property type="molecule type" value="Genomic_DNA"/>
</dbReference>
<evidence type="ECO:0000256" key="7">
    <source>
        <dbReference type="ARBA" id="ARBA00022694"/>
    </source>
</evidence>
<evidence type="ECO:0000256" key="9">
    <source>
        <dbReference type="ARBA" id="ARBA00022857"/>
    </source>
</evidence>
<evidence type="ECO:0000259" key="19">
    <source>
        <dbReference type="PROSITE" id="PS50103"/>
    </source>
</evidence>
<evidence type="ECO:0000256" key="4">
    <source>
        <dbReference type="ARBA" id="ARBA00022630"/>
    </source>
</evidence>
<keyword evidence="16 17" id="KW-0479">Metal-binding</keyword>
<reference evidence="20" key="1">
    <citation type="submission" date="2022-07" db="EMBL/GenBank/DDBJ databases">
        <title>Genome Sequence of Physisporinus lineatus.</title>
        <authorList>
            <person name="Buettner E."/>
        </authorList>
    </citation>
    <scope>NUCLEOTIDE SEQUENCE</scope>
    <source>
        <strain evidence="20">VT162</strain>
    </source>
</reference>
<feature type="compositionally biased region" description="Polar residues" evidence="18">
    <location>
        <begin position="52"/>
        <end position="61"/>
    </location>
</feature>
<evidence type="ECO:0000256" key="10">
    <source>
        <dbReference type="ARBA" id="ARBA00023002"/>
    </source>
</evidence>
<comment type="catalytic activity">
    <reaction evidence="12">
        <text>5,6-dihydrouridine(47) in tRNA + NAD(+) = uridine(47) in tRNA + NADH + H(+)</text>
        <dbReference type="Rhea" id="RHEA:53364"/>
        <dbReference type="Rhea" id="RHEA-COMP:13539"/>
        <dbReference type="Rhea" id="RHEA-COMP:13540"/>
        <dbReference type="ChEBI" id="CHEBI:15378"/>
        <dbReference type="ChEBI" id="CHEBI:57540"/>
        <dbReference type="ChEBI" id="CHEBI:57945"/>
        <dbReference type="ChEBI" id="CHEBI:65315"/>
        <dbReference type="ChEBI" id="CHEBI:74443"/>
        <dbReference type="EC" id="1.3.1.89"/>
    </reaction>
    <physiologicalReaction direction="right-to-left" evidence="12">
        <dbReference type="Rhea" id="RHEA:53366"/>
    </physiologicalReaction>
</comment>
<feature type="compositionally biased region" description="Polar residues" evidence="18">
    <location>
        <begin position="258"/>
        <end position="285"/>
    </location>
</feature>
<dbReference type="PANTHER" id="PTHR45846:SF1">
    <property type="entry name" value="TRNA-DIHYDROURIDINE(47) SYNTHASE [NAD(P)(+)]-LIKE"/>
    <property type="match status" value="1"/>
</dbReference>
<dbReference type="PROSITE" id="PS01136">
    <property type="entry name" value="UPF0034"/>
    <property type="match status" value="1"/>
</dbReference>
<protein>
    <recommendedName>
        <fullName evidence="3 17">tRNA-dihydrouridine(47) synthase [NAD(P)(+)]</fullName>
        <ecNumber evidence="2 17">1.3.1.89</ecNumber>
    </recommendedName>
    <alternativeName>
        <fullName evidence="17">tRNA-dihydrouridine synthase 3</fullName>
    </alternativeName>
</protein>
<dbReference type="Proteomes" id="UP001212997">
    <property type="component" value="Unassembled WGS sequence"/>
</dbReference>
<dbReference type="GO" id="GO:0003723">
    <property type="term" value="F:RNA binding"/>
    <property type="evidence" value="ECO:0007669"/>
    <property type="project" value="TreeGrafter"/>
</dbReference>
<feature type="zinc finger region" description="C3H1-type" evidence="16">
    <location>
        <begin position="152"/>
        <end position="182"/>
    </location>
</feature>
<evidence type="ECO:0000256" key="11">
    <source>
        <dbReference type="ARBA" id="ARBA00023027"/>
    </source>
</evidence>